<evidence type="ECO:0000313" key="2">
    <source>
        <dbReference type="Proteomes" id="UP000299102"/>
    </source>
</evidence>
<dbReference type="AlphaFoldDB" id="A0A4C1Z377"/>
<name>A0A4C1Z377_EUMVA</name>
<gene>
    <name evidence="1" type="ORF">EVAR_66762_1</name>
</gene>
<proteinExistence type="predicted"/>
<evidence type="ECO:0000313" key="1">
    <source>
        <dbReference type="EMBL" id="GBP83211.1"/>
    </source>
</evidence>
<sequence length="179" mass="19425">MSTQTTSKCQITAAHGPYNPIEITSAVLASRALNFKVVSQLDFDLAASSDFRSLTAIVCDTRGRFRTSIAIILMGGVAHGTIARQNYGRRVTAAPPGGLLSSGRRRRYLESRALRRYHTNDSESDRRSRSTSSIRCRDVAEYNLPPSSTIVFLGDAASSDKNATISGTHAHVRTSCGIF</sequence>
<protein>
    <submittedName>
        <fullName evidence="1">Uncharacterized protein</fullName>
    </submittedName>
</protein>
<organism evidence="1 2">
    <name type="scientific">Eumeta variegata</name>
    <name type="common">Bagworm moth</name>
    <name type="synonym">Eumeta japonica</name>
    <dbReference type="NCBI Taxonomy" id="151549"/>
    <lineage>
        <taxon>Eukaryota</taxon>
        <taxon>Metazoa</taxon>
        <taxon>Ecdysozoa</taxon>
        <taxon>Arthropoda</taxon>
        <taxon>Hexapoda</taxon>
        <taxon>Insecta</taxon>
        <taxon>Pterygota</taxon>
        <taxon>Neoptera</taxon>
        <taxon>Endopterygota</taxon>
        <taxon>Lepidoptera</taxon>
        <taxon>Glossata</taxon>
        <taxon>Ditrysia</taxon>
        <taxon>Tineoidea</taxon>
        <taxon>Psychidae</taxon>
        <taxon>Oiketicinae</taxon>
        <taxon>Eumeta</taxon>
    </lineage>
</organism>
<comment type="caution">
    <text evidence="1">The sequence shown here is derived from an EMBL/GenBank/DDBJ whole genome shotgun (WGS) entry which is preliminary data.</text>
</comment>
<dbReference type="Proteomes" id="UP000299102">
    <property type="component" value="Unassembled WGS sequence"/>
</dbReference>
<keyword evidence="2" id="KW-1185">Reference proteome</keyword>
<reference evidence="1 2" key="1">
    <citation type="journal article" date="2019" name="Commun. Biol.">
        <title>The bagworm genome reveals a unique fibroin gene that provides high tensile strength.</title>
        <authorList>
            <person name="Kono N."/>
            <person name="Nakamura H."/>
            <person name="Ohtoshi R."/>
            <person name="Tomita M."/>
            <person name="Numata K."/>
            <person name="Arakawa K."/>
        </authorList>
    </citation>
    <scope>NUCLEOTIDE SEQUENCE [LARGE SCALE GENOMIC DNA]</scope>
</reference>
<accession>A0A4C1Z377</accession>
<dbReference type="EMBL" id="BGZK01001609">
    <property type="protein sequence ID" value="GBP83211.1"/>
    <property type="molecule type" value="Genomic_DNA"/>
</dbReference>